<sequence length="64" mass="7253">MLSPVELGLRRQPSCHHHQLEHHPSSPPTRSSGHLWRRGVVDHEQRPGRPPTHRQMLCISGAAL</sequence>
<dbReference type="EMBL" id="SPHZ02000010">
    <property type="protein sequence ID" value="KAF0897060.1"/>
    <property type="molecule type" value="Genomic_DNA"/>
</dbReference>
<organism evidence="2 3">
    <name type="scientific">Oryza meyeriana var. granulata</name>
    <dbReference type="NCBI Taxonomy" id="110450"/>
    <lineage>
        <taxon>Eukaryota</taxon>
        <taxon>Viridiplantae</taxon>
        <taxon>Streptophyta</taxon>
        <taxon>Embryophyta</taxon>
        <taxon>Tracheophyta</taxon>
        <taxon>Spermatophyta</taxon>
        <taxon>Magnoliopsida</taxon>
        <taxon>Liliopsida</taxon>
        <taxon>Poales</taxon>
        <taxon>Poaceae</taxon>
        <taxon>BOP clade</taxon>
        <taxon>Oryzoideae</taxon>
        <taxon>Oryzeae</taxon>
        <taxon>Oryzinae</taxon>
        <taxon>Oryza</taxon>
        <taxon>Oryza meyeriana</taxon>
    </lineage>
</organism>
<proteinExistence type="predicted"/>
<reference evidence="2 3" key="1">
    <citation type="submission" date="2019-11" db="EMBL/GenBank/DDBJ databases">
        <title>Whole genome sequence of Oryza granulata.</title>
        <authorList>
            <person name="Li W."/>
        </authorList>
    </citation>
    <scope>NUCLEOTIDE SEQUENCE [LARGE SCALE GENOMIC DNA]</scope>
    <source>
        <strain evidence="3">cv. Menghai</strain>
        <tissue evidence="2">Leaf</tissue>
    </source>
</reference>
<protein>
    <submittedName>
        <fullName evidence="2">Uncharacterized protein</fullName>
    </submittedName>
</protein>
<keyword evidence="3" id="KW-1185">Reference proteome</keyword>
<evidence type="ECO:0000256" key="1">
    <source>
        <dbReference type="SAM" id="MobiDB-lite"/>
    </source>
</evidence>
<name>A0A6G1CA58_9ORYZ</name>
<gene>
    <name evidence="2" type="ORF">E2562_032384</name>
</gene>
<feature type="region of interest" description="Disordered" evidence="1">
    <location>
        <begin position="1"/>
        <end position="64"/>
    </location>
</feature>
<accession>A0A6G1CA58</accession>
<comment type="caution">
    <text evidence="2">The sequence shown here is derived from an EMBL/GenBank/DDBJ whole genome shotgun (WGS) entry which is preliminary data.</text>
</comment>
<evidence type="ECO:0000313" key="3">
    <source>
        <dbReference type="Proteomes" id="UP000479710"/>
    </source>
</evidence>
<evidence type="ECO:0000313" key="2">
    <source>
        <dbReference type="EMBL" id="KAF0897060.1"/>
    </source>
</evidence>
<dbReference type="AlphaFoldDB" id="A0A6G1CA58"/>
<dbReference type="Proteomes" id="UP000479710">
    <property type="component" value="Unassembled WGS sequence"/>
</dbReference>